<proteinExistence type="predicted"/>
<feature type="repeat" description="WD" evidence="3">
    <location>
        <begin position="974"/>
        <end position="1015"/>
    </location>
</feature>
<sequence length="1363" mass="151720">MSSVTAFAGARNVTITGGQINNIGRDQNIINNYLSPPAENVHESIKAKLFRKLNPITNAHIRTEKICLEKTRVDIIREISQWILQVDEASPQVCILYGGAGTGKSAICHTIGKKVNDSGELGAFFCFDRTFAAERTPAKALYTIAYDLGWKSLDFGKALVETVDQEQYLCNSSDIYELWEKLILVPAQKVTQAKPMVIIIDALDEIGKETQESKEKLLSLFLNENSKLPKNMHILVTSRSENDINEYIDQYGLALWTQDMSELGKTEEDIGEYVYHRMKSKLSPSECKILAKQAEGYFQWAYTACQALLQMQKPGIKFKSQYKQFLTLSPSQNRHLLPLDALYRSILASIFDSRDETVMEEYRKIMSQIFSAYQPLSRQSLIQLQLASQQLMVNSDSAKLDFTNKELEVEEEEVVLQYLGSLFRGVEDMTTPVQPVHISVRDFLMDKTRSMEYFVDPTVGQRIMAVGTLQLMKKELHFNMCKLETSYLYNSEVENLEEKIQEGISQALEYACCWWGYHINDAGDDKLQILYLVEEFFQDISLFWIEVLSILNKIRIIPTTSDNVIKWMQLWNLEVSKNKKYIHATVGLIKAKTQKYSENLQFPAICIEIKYWIQIFGRTFVEATPHIYLSGLPFLPQNSILRDLYGPKFGALAQICNGHQRNWPSLLSVLGGHTSSVTSVAFSPDGKHIVSGSYDKSLRIWNSETGEPKGKLLEGHTGYINSISLSPDGKKIVSGSDDSSLRIWNLETGKAEGKPIVGHTKAVTAVAFSSDGTKIVSGSHDKTIKIWNILESGEVHDGITLEGQINWLNTVSFSPDGKKIVAGSTNKSLTIWNAETGQVEGNAVEGHKKSIRAIAFSPDGKKIVSGSDDRSLRIWNVDTGAPQGNPMEGHMSSVTTVAFSPDGKKIISGSEDRLIRVWNAENGKLCGRPLEGHTDWVRSVAFSPDGNKIVSGSADRSLRIWNFANVEEFTGMEPNGHVDWINTVAFSPDGKKVVSGSDDKSLRIWNAETGEAERNLLEGHLAPVICAAFSPDGTKIVSGSSDKSVRIWNAKTGEAIGIPLKGHEGPVNSVAFSPNGRKIVSGADDKVIKIWDVETGKVDGNLEGHTDWIYSVSFILEGKEIISGSQKDSVIIWNAETRKTTEIPIEGYTNQWTNSVAFSPDGKRVVSALYNDISMKIRDVKTGETQGKPLEGHIGSIMAIAFSKDGKKIVSGSDDSSVRIWNAQTGEADGNPLEGHTDSILSVAFSPNGKQIVSGAADISVRIWNAETQVVNSLNQLESFLSFCPWHPSHYHAQAFPHFQHISRKNNGWLHGSDSSLFLWIPPEYQNVLMMPRMQVLISRGPPCSLDLSNFVHGDNWFKCYSK</sequence>
<dbReference type="PROSITE" id="PS50294">
    <property type="entry name" value="WD_REPEATS_REGION"/>
    <property type="match status" value="13"/>
</dbReference>
<dbReference type="Pfam" id="PF00400">
    <property type="entry name" value="WD40"/>
    <property type="match status" value="13"/>
</dbReference>
<dbReference type="Gene3D" id="3.40.50.300">
    <property type="entry name" value="P-loop containing nucleotide triphosphate hydrolases"/>
    <property type="match status" value="1"/>
</dbReference>
<dbReference type="Gene3D" id="2.130.10.10">
    <property type="entry name" value="YVTN repeat-like/Quinoprotein amine dehydrogenase"/>
    <property type="match status" value="4"/>
</dbReference>
<evidence type="ECO:0000256" key="2">
    <source>
        <dbReference type="ARBA" id="ARBA00022737"/>
    </source>
</evidence>
<dbReference type="SMART" id="SM00320">
    <property type="entry name" value="WD40"/>
    <property type="match status" value="14"/>
</dbReference>
<dbReference type="SUPFAM" id="SSF52540">
    <property type="entry name" value="P-loop containing nucleoside triphosphate hydrolases"/>
    <property type="match status" value="1"/>
</dbReference>
<dbReference type="InterPro" id="IPR019775">
    <property type="entry name" value="WD40_repeat_CS"/>
</dbReference>
<feature type="repeat" description="WD" evidence="3">
    <location>
        <begin position="713"/>
        <end position="754"/>
    </location>
</feature>
<dbReference type="Pfam" id="PF24883">
    <property type="entry name" value="NPHP3_N"/>
    <property type="match status" value="1"/>
</dbReference>
<organism evidence="5 6">
    <name type="scientific">Collybiopsis confluens</name>
    <dbReference type="NCBI Taxonomy" id="2823264"/>
    <lineage>
        <taxon>Eukaryota</taxon>
        <taxon>Fungi</taxon>
        <taxon>Dikarya</taxon>
        <taxon>Basidiomycota</taxon>
        <taxon>Agaricomycotina</taxon>
        <taxon>Agaricomycetes</taxon>
        <taxon>Agaricomycetidae</taxon>
        <taxon>Agaricales</taxon>
        <taxon>Marasmiineae</taxon>
        <taxon>Omphalotaceae</taxon>
        <taxon>Collybiopsis</taxon>
    </lineage>
</organism>
<dbReference type="InterPro" id="IPR036322">
    <property type="entry name" value="WD40_repeat_dom_sf"/>
</dbReference>
<dbReference type="InterPro" id="IPR020472">
    <property type="entry name" value="WD40_PAC1"/>
</dbReference>
<comment type="caution">
    <text evidence="5">The sequence shown here is derived from an EMBL/GenBank/DDBJ whole genome shotgun (WGS) entry which is preliminary data.</text>
</comment>
<dbReference type="InterPro" id="IPR056884">
    <property type="entry name" value="NPHP3-like_N"/>
</dbReference>
<evidence type="ECO:0000313" key="6">
    <source>
        <dbReference type="Proteomes" id="UP000518752"/>
    </source>
</evidence>
<feature type="repeat" description="WD" evidence="3">
    <location>
        <begin position="801"/>
        <end position="842"/>
    </location>
</feature>
<keyword evidence="1 3" id="KW-0853">WD repeat</keyword>
<name>A0A8H5HVM6_9AGAR</name>
<dbReference type="CDD" id="cd00200">
    <property type="entry name" value="WD40"/>
    <property type="match status" value="3"/>
</dbReference>
<dbReference type="PROSITE" id="PS50082">
    <property type="entry name" value="WD_REPEATS_2"/>
    <property type="match status" value="13"/>
</dbReference>
<dbReference type="InterPro" id="IPR015943">
    <property type="entry name" value="WD40/YVTN_repeat-like_dom_sf"/>
</dbReference>
<feature type="repeat" description="WD" evidence="3">
    <location>
        <begin position="1102"/>
        <end position="1143"/>
    </location>
</feature>
<feature type="repeat" description="WD" evidence="3">
    <location>
        <begin position="1190"/>
        <end position="1231"/>
    </location>
</feature>
<dbReference type="PROSITE" id="PS00678">
    <property type="entry name" value="WD_REPEATS_1"/>
    <property type="match status" value="11"/>
</dbReference>
<feature type="repeat" description="WD" evidence="3">
    <location>
        <begin position="756"/>
        <end position="797"/>
    </location>
</feature>
<keyword evidence="6" id="KW-1185">Reference proteome</keyword>
<dbReference type="InterPro" id="IPR001680">
    <property type="entry name" value="WD40_rpt"/>
</dbReference>
<feature type="domain" description="Nephrocystin 3-like N-terminal" evidence="4">
    <location>
        <begin position="80"/>
        <end position="239"/>
    </location>
</feature>
<feature type="repeat" description="WD" evidence="3">
    <location>
        <begin position="844"/>
        <end position="885"/>
    </location>
</feature>
<dbReference type="PANTHER" id="PTHR19848:SF8">
    <property type="entry name" value="F-BOX AND WD REPEAT DOMAIN CONTAINING 7"/>
    <property type="match status" value="1"/>
</dbReference>
<protein>
    <recommendedName>
        <fullName evidence="4">Nephrocystin 3-like N-terminal domain-containing protein</fullName>
    </recommendedName>
</protein>
<evidence type="ECO:0000256" key="3">
    <source>
        <dbReference type="PROSITE-ProRule" id="PRU00221"/>
    </source>
</evidence>
<feature type="repeat" description="WD" evidence="3">
    <location>
        <begin position="930"/>
        <end position="971"/>
    </location>
</feature>
<dbReference type="OrthoDB" id="163438at2759"/>
<dbReference type="InterPro" id="IPR011047">
    <property type="entry name" value="Quinoprotein_ADH-like_sf"/>
</dbReference>
<feature type="repeat" description="WD" evidence="3">
    <location>
        <begin position="887"/>
        <end position="928"/>
    </location>
</feature>
<dbReference type="SUPFAM" id="SSF50978">
    <property type="entry name" value="WD40 repeat-like"/>
    <property type="match status" value="2"/>
</dbReference>
<keyword evidence="2" id="KW-0677">Repeat</keyword>
<reference evidence="5 6" key="1">
    <citation type="journal article" date="2020" name="ISME J.">
        <title>Uncovering the hidden diversity of litter-decomposition mechanisms in mushroom-forming fungi.</title>
        <authorList>
            <person name="Floudas D."/>
            <person name="Bentzer J."/>
            <person name="Ahren D."/>
            <person name="Johansson T."/>
            <person name="Persson P."/>
            <person name="Tunlid A."/>
        </authorList>
    </citation>
    <scope>NUCLEOTIDE SEQUENCE [LARGE SCALE GENOMIC DNA]</scope>
    <source>
        <strain evidence="5 6">CBS 406.79</strain>
    </source>
</reference>
<dbReference type="Proteomes" id="UP000518752">
    <property type="component" value="Unassembled WGS sequence"/>
</dbReference>
<dbReference type="SUPFAM" id="SSF50998">
    <property type="entry name" value="Quinoprotein alcohol dehydrogenase-like"/>
    <property type="match status" value="1"/>
</dbReference>
<feature type="repeat" description="WD" evidence="3">
    <location>
        <begin position="670"/>
        <end position="711"/>
    </location>
</feature>
<feature type="repeat" description="WD" evidence="3">
    <location>
        <begin position="1060"/>
        <end position="1101"/>
    </location>
</feature>
<gene>
    <name evidence="5" type="ORF">D9757_003876</name>
</gene>
<dbReference type="PANTHER" id="PTHR19848">
    <property type="entry name" value="WD40 REPEAT PROTEIN"/>
    <property type="match status" value="1"/>
</dbReference>
<dbReference type="EMBL" id="JAACJN010000017">
    <property type="protein sequence ID" value="KAF5390094.1"/>
    <property type="molecule type" value="Genomic_DNA"/>
</dbReference>
<feature type="repeat" description="WD" evidence="3">
    <location>
        <begin position="1233"/>
        <end position="1268"/>
    </location>
</feature>
<evidence type="ECO:0000313" key="5">
    <source>
        <dbReference type="EMBL" id="KAF5390094.1"/>
    </source>
</evidence>
<evidence type="ECO:0000256" key="1">
    <source>
        <dbReference type="ARBA" id="ARBA00022574"/>
    </source>
</evidence>
<dbReference type="InterPro" id="IPR027417">
    <property type="entry name" value="P-loop_NTPase"/>
</dbReference>
<dbReference type="PRINTS" id="PR00320">
    <property type="entry name" value="GPROTEINBRPT"/>
</dbReference>
<feature type="repeat" description="WD" evidence="3">
    <location>
        <begin position="1017"/>
        <end position="1058"/>
    </location>
</feature>
<evidence type="ECO:0000259" key="4">
    <source>
        <dbReference type="Pfam" id="PF24883"/>
    </source>
</evidence>
<accession>A0A8H5HVM6</accession>